<dbReference type="InterPro" id="IPR000742">
    <property type="entry name" value="EGF"/>
</dbReference>
<dbReference type="InterPro" id="IPR056863">
    <property type="entry name" value="LMN_ATRN_NET-like_EGF"/>
</dbReference>
<feature type="transmembrane region" description="Helical" evidence="9">
    <location>
        <begin position="110"/>
        <end position="127"/>
    </location>
</feature>
<dbReference type="PROSITE" id="PS00022">
    <property type="entry name" value="EGF_1"/>
    <property type="match status" value="1"/>
</dbReference>
<dbReference type="GO" id="GO:0016358">
    <property type="term" value="P:dendrite development"/>
    <property type="evidence" value="ECO:0000318"/>
    <property type="project" value="GO_Central"/>
</dbReference>
<dbReference type="InterPro" id="IPR018933">
    <property type="entry name" value="Netrin_module_non-TIMP"/>
</dbReference>
<keyword evidence="5" id="KW-1015">Disulfide bond</keyword>
<comment type="subcellular location">
    <subcellularLocation>
        <location evidence="1">Secreted</location>
    </subcellularLocation>
</comment>
<dbReference type="InterPro" id="IPR036020">
    <property type="entry name" value="WW_dom_sf"/>
</dbReference>
<keyword evidence="4" id="KW-0677">Repeat</keyword>
<dbReference type="Pfam" id="PF00397">
    <property type="entry name" value="WW"/>
    <property type="match status" value="1"/>
</dbReference>
<dbReference type="SUPFAM" id="SSF57196">
    <property type="entry name" value="EGF/Laminin"/>
    <property type="match status" value="2"/>
</dbReference>
<keyword evidence="9" id="KW-0472">Membrane</keyword>
<evidence type="ECO:0000256" key="2">
    <source>
        <dbReference type="ARBA" id="ARBA00022525"/>
    </source>
</evidence>
<evidence type="ECO:0000313" key="11">
    <source>
        <dbReference type="Proteomes" id="UP000005239"/>
    </source>
</evidence>
<dbReference type="SMART" id="SM00643">
    <property type="entry name" value="C345C"/>
    <property type="match status" value="1"/>
</dbReference>
<dbReference type="Gene3D" id="2.10.25.10">
    <property type="entry name" value="Laminin"/>
    <property type="match status" value="1"/>
</dbReference>
<dbReference type="PROSITE" id="PS01159">
    <property type="entry name" value="WW_DOMAIN_1"/>
    <property type="match status" value="1"/>
</dbReference>
<accession>A0A2A6B2F8</accession>
<dbReference type="GO" id="GO:0009887">
    <property type="term" value="P:animal organ morphogenesis"/>
    <property type="evidence" value="ECO:0000318"/>
    <property type="project" value="GO_Central"/>
</dbReference>
<dbReference type="EnsemblMetazoa" id="PPA23568.1">
    <property type="protein sequence ID" value="PPA23568.1"/>
    <property type="gene ID" value="WBGene00113122"/>
</dbReference>
<dbReference type="Pfam" id="PF00055">
    <property type="entry name" value="Laminin_N"/>
    <property type="match status" value="1"/>
</dbReference>
<evidence type="ECO:0000256" key="3">
    <source>
        <dbReference type="ARBA" id="ARBA00022729"/>
    </source>
</evidence>
<dbReference type="Gene3D" id="2.40.50.120">
    <property type="match status" value="1"/>
</dbReference>
<dbReference type="SUPFAM" id="SSF50242">
    <property type="entry name" value="TIMP-like"/>
    <property type="match status" value="1"/>
</dbReference>
<dbReference type="Pfam" id="PF01759">
    <property type="entry name" value="NTR"/>
    <property type="match status" value="1"/>
</dbReference>
<feature type="compositionally biased region" description="Low complexity" evidence="8">
    <location>
        <begin position="251"/>
        <end position="262"/>
    </location>
</feature>
<reference evidence="11" key="1">
    <citation type="journal article" date="2008" name="Nat. Genet.">
        <title>The Pristionchus pacificus genome provides a unique perspective on nematode lifestyle and parasitism.</title>
        <authorList>
            <person name="Dieterich C."/>
            <person name="Clifton S.W."/>
            <person name="Schuster L.N."/>
            <person name="Chinwalla A."/>
            <person name="Delehaunty K."/>
            <person name="Dinkelacker I."/>
            <person name="Fulton L."/>
            <person name="Fulton R."/>
            <person name="Godfrey J."/>
            <person name="Minx P."/>
            <person name="Mitreva M."/>
            <person name="Roeseler W."/>
            <person name="Tian H."/>
            <person name="Witte H."/>
            <person name="Yang S.P."/>
            <person name="Wilson R.K."/>
            <person name="Sommer R.J."/>
        </authorList>
    </citation>
    <scope>NUCLEOTIDE SEQUENCE [LARGE SCALE GENOMIC DNA]</scope>
    <source>
        <strain evidence="11">PS312</strain>
    </source>
</reference>
<dbReference type="InterPro" id="IPR008993">
    <property type="entry name" value="TIMP-like_OB-fold"/>
</dbReference>
<dbReference type="InterPro" id="IPR001134">
    <property type="entry name" value="Netrin_domain"/>
</dbReference>
<keyword evidence="9" id="KW-0812">Transmembrane</keyword>
<dbReference type="GO" id="GO:0009888">
    <property type="term" value="P:tissue development"/>
    <property type="evidence" value="ECO:0000318"/>
    <property type="project" value="GO_Central"/>
</dbReference>
<keyword evidence="2" id="KW-0964">Secreted</keyword>
<evidence type="ECO:0000256" key="5">
    <source>
        <dbReference type="ARBA" id="ARBA00023157"/>
    </source>
</evidence>
<keyword evidence="6" id="KW-0325">Glycoprotein</keyword>
<reference evidence="10" key="2">
    <citation type="submission" date="2022-06" db="UniProtKB">
        <authorList>
            <consortium name="EnsemblMetazoa"/>
        </authorList>
    </citation>
    <scope>IDENTIFICATION</scope>
    <source>
        <strain evidence="10">PS312</strain>
    </source>
</reference>
<dbReference type="SMART" id="SM00180">
    <property type="entry name" value="EGF_Lam"/>
    <property type="match status" value="2"/>
</dbReference>
<evidence type="ECO:0000256" key="7">
    <source>
        <dbReference type="ARBA" id="ARBA00023292"/>
    </source>
</evidence>
<dbReference type="SMART" id="SM00136">
    <property type="entry name" value="LamNT"/>
    <property type="match status" value="1"/>
</dbReference>
<dbReference type="FunFam" id="2.60.120.260:FF:000098">
    <property type="entry name" value="Netrin-A, isoform B"/>
    <property type="match status" value="1"/>
</dbReference>
<evidence type="ECO:0000313" key="10">
    <source>
        <dbReference type="EnsemblMetazoa" id="PPA23568.1"/>
    </source>
</evidence>
<dbReference type="CDD" id="cd00201">
    <property type="entry name" value="WW"/>
    <property type="match status" value="1"/>
</dbReference>
<dbReference type="SMART" id="SM00456">
    <property type="entry name" value="WW"/>
    <property type="match status" value="1"/>
</dbReference>
<feature type="transmembrane region" description="Helical" evidence="9">
    <location>
        <begin position="26"/>
        <end position="46"/>
    </location>
</feature>
<dbReference type="GO" id="GO:0005604">
    <property type="term" value="C:basement membrane"/>
    <property type="evidence" value="ECO:0000318"/>
    <property type="project" value="GO_Central"/>
</dbReference>
<dbReference type="Gene3D" id="2.20.70.10">
    <property type="match status" value="1"/>
</dbReference>
<dbReference type="InterPro" id="IPR001202">
    <property type="entry name" value="WW_dom"/>
</dbReference>
<dbReference type="FunFam" id="2.10.25.10:FF:000081">
    <property type="entry name" value="Netrin 1"/>
    <property type="match status" value="1"/>
</dbReference>
<dbReference type="PANTHER" id="PTHR10574">
    <property type="entry name" value="NETRIN/LAMININ-RELATED"/>
    <property type="match status" value="1"/>
</dbReference>
<dbReference type="PROSITE" id="PS01248">
    <property type="entry name" value="EGF_LAM_1"/>
    <property type="match status" value="1"/>
</dbReference>
<dbReference type="GO" id="GO:0008045">
    <property type="term" value="P:motor neuron axon guidance"/>
    <property type="evidence" value="ECO:0000318"/>
    <property type="project" value="GO_Central"/>
</dbReference>
<dbReference type="Pfam" id="PF24973">
    <property type="entry name" value="EGF_LMN_ATRN"/>
    <property type="match status" value="2"/>
</dbReference>
<proteinExistence type="predicted"/>
<keyword evidence="7" id="KW-0424">Laminin EGF-like domain</keyword>
<sequence>MAKLRFRPIEPSCCCCKVSSFLKCTYVSIIVLSFCTLAWAGITFLFHSCSSSSTFEQLLCKAYYDNQKPHVFIVVQGEIDLKLFDIFTSISGVMAGVVILIALLKPNSCTVVFARIFVLVPMCLITIQNMHFVSGAYGVPLTEKNEQLGLESGYMHILRQAGVLSAAGHASPRKREYGHWSEVVSSAGKVYYYNRVTEKSQWIKPEGWEKAESVIFPVIDRFQQNREESGFGDNIQSECMSDDDMDVSYGNSPARSSSANSSIEGRPQSSKENREEKIIDEIMEESPIAKYYRAEFVASLHEKFRTDKMRSTQALQSSCAFEEEYATQQTQMYRARALARTAMAKALENQTEVSALSKIQKHLHESRVFFQANFESEMRRILKGPVGNEGMNTTQRMLLLLMAIAVAAQPVASAYYFSQFSMRQPDHDPCHDNSGRPVRCVPEFINAAFGKPVVASDTCGMKGATKFCSTKEGADGVIREECSTCDATRPHLSHPASYLTDLNNPQNMTCWVSEPSMSYPRNVSLTLSLGKKFELTYVSMQFCNRLPDSMALYKSADHGRTWSPFQFYSTQCEQMYGRRPDVKIEKHNEQEARCTSSHTLGLAGNRVAFPFLEDRPSAIHFEQSPVLQDWVTATDIRVVFSRLSPDQAELYGLTNDVGDALAAANMTDESDGKERYFYSMGELAVGGRCKCNGHAARCIYDKNGQMTCDCKHNTAGTDCERCKPFHYDRPWARATAYSANACVACNCNLHAKRCRFDSELFKMSGDRSGGVCINCRHNTAGRNCHLCKPGFFRDPTKPITHRKVCTGVAPLDVPVAPTARSCPKCRSSPKRLNQKKFCKRDYALQVHVVGREILDNGWARYTVVVESGIRGRRGQMDMWQEPHALSCKCPRVKVGRRYLLLGKDDPIDREHPGLVLNAKSLMIEWDEDVMDKVLRFSEKDRAGLCPTGDDLY</sequence>
<feature type="region of interest" description="Disordered" evidence="8">
    <location>
        <begin position="230"/>
        <end position="276"/>
    </location>
</feature>
<name>A0A2A6B2F8_PRIPA</name>
<keyword evidence="9" id="KW-1133">Transmembrane helix</keyword>
<feature type="transmembrane region" description="Helical" evidence="9">
    <location>
        <begin position="83"/>
        <end position="104"/>
    </location>
</feature>
<keyword evidence="11" id="KW-1185">Reference proteome</keyword>
<dbReference type="Gene3D" id="2.60.120.260">
    <property type="entry name" value="Galactose-binding domain-like"/>
    <property type="match status" value="1"/>
</dbReference>
<dbReference type="PROSITE" id="PS50020">
    <property type="entry name" value="WW_DOMAIN_2"/>
    <property type="match status" value="1"/>
</dbReference>
<evidence type="ECO:0000256" key="4">
    <source>
        <dbReference type="ARBA" id="ARBA00022737"/>
    </source>
</evidence>
<accession>A0A8R1YH96</accession>
<dbReference type="Proteomes" id="UP000005239">
    <property type="component" value="Unassembled WGS sequence"/>
</dbReference>
<evidence type="ECO:0000256" key="6">
    <source>
        <dbReference type="ARBA" id="ARBA00023180"/>
    </source>
</evidence>
<dbReference type="InterPro" id="IPR008211">
    <property type="entry name" value="Laminin_N"/>
</dbReference>
<protein>
    <submittedName>
        <fullName evidence="10">Unc-6</fullName>
    </submittedName>
</protein>
<dbReference type="PANTHER" id="PTHR10574:SF365">
    <property type="entry name" value="NETRIN-A-RELATED"/>
    <property type="match status" value="1"/>
</dbReference>
<organism evidence="10 11">
    <name type="scientific">Pristionchus pacificus</name>
    <name type="common">Parasitic nematode worm</name>
    <dbReference type="NCBI Taxonomy" id="54126"/>
    <lineage>
        <taxon>Eukaryota</taxon>
        <taxon>Metazoa</taxon>
        <taxon>Ecdysozoa</taxon>
        <taxon>Nematoda</taxon>
        <taxon>Chromadorea</taxon>
        <taxon>Rhabditida</taxon>
        <taxon>Rhabditina</taxon>
        <taxon>Diplogasteromorpha</taxon>
        <taxon>Diplogasteroidea</taxon>
        <taxon>Neodiplogasteridae</taxon>
        <taxon>Pristionchus</taxon>
    </lineage>
</organism>
<evidence type="ECO:0000256" key="8">
    <source>
        <dbReference type="SAM" id="MobiDB-lite"/>
    </source>
</evidence>
<dbReference type="CDD" id="cd03579">
    <property type="entry name" value="NTR_netrin-1_like"/>
    <property type="match status" value="1"/>
</dbReference>
<dbReference type="PROSITE" id="PS50189">
    <property type="entry name" value="NTR"/>
    <property type="match status" value="1"/>
</dbReference>
<dbReference type="PROSITE" id="PS51117">
    <property type="entry name" value="LAMININ_NTER"/>
    <property type="match status" value="1"/>
</dbReference>
<dbReference type="InterPro" id="IPR050440">
    <property type="entry name" value="Laminin/Netrin_ECM"/>
</dbReference>
<keyword evidence="3" id="KW-0732">Signal</keyword>
<gene>
    <name evidence="10" type="primary">WBGene00113122</name>
</gene>
<evidence type="ECO:0000256" key="1">
    <source>
        <dbReference type="ARBA" id="ARBA00004613"/>
    </source>
</evidence>
<dbReference type="SUPFAM" id="SSF51045">
    <property type="entry name" value="WW domain"/>
    <property type="match status" value="1"/>
</dbReference>
<dbReference type="InterPro" id="IPR002049">
    <property type="entry name" value="LE_dom"/>
</dbReference>
<dbReference type="GO" id="GO:0005576">
    <property type="term" value="C:extracellular region"/>
    <property type="evidence" value="ECO:0007669"/>
    <property type="project" value="UniProtKB-SubCell"/>
</dbReference>
<dbReference type="AlphaFoldDB" id="A0A2A6B2F8"/>
<dbReference type="CDD" id="cd00055">
    <property type="entry name" value="EGF_Lam"/>
    <property type="match status" value="2"/>
</dbReference>
<evidence type="ECO:0000256" key="9">
    <source>
        <dbReference type="SAM" id="Phobius"/>
    </source>
</evidence>